<reference evidence="2 3" key="1">
    <citation type="submission" date="2024-06" db="EMBL/GenBank/DDBJ databases">
        <authorList>
            <person name="Kaempfer P."/>
            <person name="Viver T."/>
        </authorList>
    </citation>
    <scope>NUCLEOTIDE SEQUENCE [LARGE SCALE GENOMIC DNA]</scope>
    <source>
        <strain evidence="2 3">ST-119</strain>
    </source>
</reference>
<gene>
    <name evidence="2" type="ORF">ABS766_06165</name>
</gene>
<name>A0ABW8YV17_9FLAO</name>
<protein>
    <submittedName>
        <fullName evidence="2">Uncharacterized protein</fullName>
    </submittedName>
</protein>
<keyword evidence="1" id="KW-0812">Transmembrane</keyword>
<dbReference type="RefSeq" id="WP_408084247.1">
    <property type="nucleotide sequence ID" value="NZ_JBELPZ010000004.1"/>
</dbReference>
<keyword evidence="1" id="KW-0472">Membrane</keyword>
<dbReference type="EMBL" id="JBELPZ010000004">
    <property type="protein sequence ID" value="MFL9843998.1"/>
    <property type="molecule type" value="Genomic_DNA"/>
</dbReference>
<feature type="transmembrane region" description="Helical" evidence="1">
    <location>
        <begin position="14"/>
        <end position="35"/>
    </location>
</feature>
<evidence type="ECO:0000256" key="1">
    <source>
        <dbReference type="SAM" id="Phobius"/>
    </source>
</evidence>
<evidence type="ECO:0000313" key="3">
    <source>
        <dbReference type="Proteomes" id="UP001629156"/>
    </source>
</evidence>
<organism evidence="2 3">
    <name type="scientific">Flavobacterium rhizosphaerae</name>
    <dbReference type="NCBI Taxonomy" id="3163298"/>
    <lineage>
        <taxon>Bacteria</taxon>
        <taxon>Pseudomonadati</taxon>
        <taxon>Bacteroidota</taxon>
        <taxon>Flavobacteriia</taxon>
        <taxon>Flavobacteriales</taxon>
        <taxon>Flavobacteriaceae</taxon>
        <taxon>Flavobacterium</taxon>
    </lineage>
</organism>
<evidence type="ECO:0000313" key="2">
    <source>
        <dbReference type="EMBL" id="MFL9843998.1"/>
    </source>
</evidence>
<keyword evidence="3" id="KW-1185">Reference proteome</keyword>
<accession>A0ABW8YV17</accession>
<proteinExistence type="predicted"/>
<comment type="caution">
    <text evidence="2">The sequence shown here is derived from an EMBL/GenBank/DDBJ whole genome shotgun (WGS) entry which is preliminary data.</text>
</comment>
<sequence>MKNLFLQKNLTNNALIKFILAFFAGLGLVKMVGFLTEEELDGEELEVYEEEEFPLFV</sequence>
<keyword evidence="1" id="KW-1133">Transmembrane helix</keyword>
<dbReference type="Proteomes" id="UP001629156">
    <property type="component" value="Unassembled WGS sequence"/>
</dbReference>